<accession>A0ABQ1HNK2</accession>
<dbReference type="Proteomes" id="UP000652995">
    <property type="component" value="Unassembled WGS sequence"/>
</dbReference>
<organism evidence="1 2">
    <name type="scientific">Staphylococcus muscae</name>
    <dbReference type="NCBI Taxonomy" id="1294"/>
    <lineage>
        <taxon>Bacteria</taxon>
        <taxon>Bacillati</taxon>
        <taxon>Bacillota</taxon>
        <taxon>Bacilli</taxon>
        <taxon>Bacillales</taxon>
        <taxon>Staphylococcaceae</taxon>
        <taxon>Staphylococcus</taxon>
    </lineage>
</organism>
<comment type="caution">
    <text evidence="1">The sequence shown here is derived from an EMBL/GenBank/DDBJ whole genome shotgun (WGS) entry which is preliminary data.</text>
</comment>
<sequence length="75" mass="8548">MLLNGVLEFHVYTLTVYAYSKVHHTTWRTGRGCFSDEATNKGGTANKAFVLYIPINESAIKDESFFILFKEVISR</sequence>
<keyword evidence="2" id="KW-1185">Reference proteome</keyword>
<name>A0ABQ1HNK2_9STAP</name>
<evidence type="ECO:0000313" key="2">
    <source>
        <dbReference type="Proteomes" id="UP000652995"/>
    </source>
</evidence>
<protein>
    <submittedName>
        <fullName evidence="1">Uncharacterized protein</fullName>
    </submittedName>
</protein>
<gene>
    <name evidence="1" type="ORF">GCM10007183_03910</name>
</gene>
<dbReference type="EMBL" id="BMCB01000002">
    <property type="protein sequence ID" value="GGA82905.1"/>
    <property type="molecule type" value="Genomic_DNA"/>
</dbReference>
<reference evidence="2" key="1">
    <citation type="journal article" date="2019" name="Int. J. Syst. Evol. Microbiol.">
        <title>The Global Catalogue of Microorganisms (GCM) 10K type strain sequencing project: providing services to taxonomists for standard genome sequencing and annotation.</title>
        <authorList>
            <consortium name="The Broad Institute Genomics Platform"/>
            <consortium name="The Broad Institute Genome Sequencing Center for Infectious Disease"/>
            <person name="Wu L."/>
            <person name="Ma J."/>
        </authorList>
    </citation>
    <scope>NUCLEOTIDE SEQUENCE [LARGE SCALE GENOMIC DNA]</scope>
    <source>
        <strain evidence="2">CCM 4175</strain>
    </source>
</reference>
<proteinExistence type="predicted"/>
<evidence type="ECO:0000313" key="1">
    <source>
        <dbReference type="EMBL" id="GGA82905.1"/>
    </source>
</evidence>